<organism evidence="2 3">
    <name type="scientific">Rotaria sordida</name>
    <dbReference type="NCBI Taxonomy" id="392033"/>
    <lineage>
        <taxon>Eukaryota</taxon>
        <taxon>Metazoa</taxon>
        <taxon>Spiralia</taxon>
        <taxon>Gnathifera</taxon>
        <taxon>Rotifera</taxon>
        <taxon>Eurotatoria</taxon>
        <taxon>Bdelloidea</taxon>
        <taxon>Philodinida</taxon>
        <taxon>Philodinidae</taxon>
        <taxon>Rotaria</taxon>
    </lineage>
</organism>
<gene>
    <name evidence="2" type="ORF">OTI717_LOCUS42625</name>
</gene>
<evidence type="ECO:0000313" key="3">
    <source>
        <dbReference type="Proteomes" id="UP000663823"/>
    </source>
</evidence>
<proteinExistence type="predicted"/>
<protein>
    <submittedName>
        <fullName evidence="2">Uncharacterized protein</fullName>
    </submittedName>
</protein>
<name>A0A820JDC9_9BILA</name>
<evidence type="ECO:0000313" key="2">
    <source>
        <dbReference type="EMBL" id="CAF4320243.1"/>
    </source>
</evidence>
<reference evidence="2" key="1">
    <citation type="submission" date="2021-02" db="EMBL/GenBank/DDBJ databases">
        <authorList>
            <person name="Nowell W R."/>
        </authorList>
    </citation>
    <scope>NUCLEOTIDE SEQUENCE</scope>
</reference>
<dbReference type="EMBL" id="CAJOAX010053269">
    <property type="protein sequence ID" value="CAF4320243.1"/>
    <property type="molecule type" value="Genomic_DNA"/>
</dbReference>
<comment type="caution">
    <text evidence="2">The sequence shown here is derived from an EMBL/GenBank/DDBJ whole genome shotgun (WGS) entry which is preliminary data.</text>
</comment>
<dbReference type="Proteomes" id="UP000663823">
    <property type="component" value="Unassembled WGS sequence"/>
</dbReference>
<sequence>MDILIALVDQLYSIKTENEYLNYSTNLLVESYYWRQRHHTYMTPLFTLQSQSIIDPSISIITTNLMTMDSVQFMQTLTQNNNNADQQQSSNSTSSIIL</sequence>
<evidence type="ECO:0000256" key="1">
    <source>
        <dbReference type="SAM" id="MobiDB-lite"/>
    </source>
</evidence>
<feature type="region of interest" description="Disordered" evidence="1">
    <location>
        <begin position="79"/>
        <end position="98"/>
    </location>
</feature>
<dbReference type="AlphaFoldDB" id="A0A820JDC9"/>
<accession>A0A820JDC9</accession>